<feature type="non-terminal residue" evidence="2">
    <location>
        <position position="569"/>
    </location>
</feature>
<reference evidence="2 3" key="1">
    <citation type="journal article" date="2012" name="Proc. Natl. Acad. Sci. U.S.A.">
        <title>Antigenic diversity is generated by distinct evolutionary mechanisms in African trypanosome species.</title>
        <authorList>
            <person name="Jackson A.P."/>
            <person name="Berry A."/>
            <person name="Aslett M."/>
            <person name="Allison H.C."/>
            <person name="Burton P."/>
            <person name="Vavrova-Anderson J."/>
            <person name="Brown R."/>
            <person name="Browne H."/>
            <person name="Corton N."/>
            <person name="Hauser H."/>
            <person name="Gamble J."/>
            <person name="Gilderthorp R."/>
            <person name="Marcello L."/>
            <person name="McQuillan J."/>
            <person name="Otto T.D."/>
            <person name="Quail M.A."/>
            <person name="Sanders M.J."/>
            <person name="van Tonder A."/>
            <person name="Ginger M.L."/>
            <person name="Field M.C."/>
            <person name="Barry J.D."/>
            <person name="Hertz-Fowler C."/>
            <person name="Berriman M."/>
        </authorList>
    </citation>
    <scope>NUCLEOTIDE SEQUENCE</scope>
    <source>
        <strain evidence="2 3">Y486</strain>
    </source>
</reference>
<name>F9WPU2_TRYVY</name>
<accession>F9WPU2</accession>
<proteinExistence type="predicted"/>
<evidence type="ECO:0008006" key="4">
    <source>
        <dbReference type="Google" id="ProtNLM"/>
    </source>
</evidence>
<dbReference type="VEuPathDB" id="TriTrypDB:TvY486_0022690"/>
<evidence type="ECO:0000313" key="2">
    <source>
        <dbReference type="EMBL" id="CCD19569.1"/>
    </source>
</evidence>
<gene>
    <name evidence="2" type="ORF">TvY486_0022690</name>
</gene>
<dbReference type="Proteomes" id="UP000009027">
    <property type="component" value="Unassembled WGS sequence"/>
</dbReference>
<feature type="compositionally biased region" description="Polar residues" evidence="1">
    <location>
        <begin position="247"/>
        <end position="261"/>
    </location>
</feature>
<organism evidence="2 3">
    <name type="scientific">Trypanosoma vivax (strain Y486)</name>
    <dbReference type="NCBI Taxonomy" id="1055687"/>
    <lineage>
        <taxon>Eukaryota</taxon>
        <taxon>Discoba</taxon>
        <taxon>Euglenozoa</taxon>
        <taxon>Kinetoplastea</taxon>
        <taxon>Metakinetoplastina</taxon>
        <taxon>Trypanosomatida</taxon>
        <taxon>Trypanosomatidae</taxon>
        <taxon>Trypanosoma</taxon>
        <taxon>Duttonella</taxon>
    </lineage>
</organism>
<dbReference type="SUPFAM" id="SSF49562">
    <property type="entry name" value="C2 domain (Calcium/lipid-binding domain, CaLB)"/>
    <property type="match status" value="1"/>
</dbReference>
<keyword evidence="3" id="KW-1185">Reference proteome</keyword>
<protein>
    <recommendedName>
        <fullName evidence="4">C2 domain-containing protein</fullName>
    </recommendedName>
</protein>
<feature type="region of interest" description="Disordered" evidence="1">
    <location>
        <begin position="246"/>
        <end position="276"/>
    </location>
</feature>
<sequence length="569" mass="63480">MDGNEYLHLQEWLVGRCYHKSFADIEVYLGRYKKGEKIVVTVTDVYDLLSELGLPLLNSSSCHVWLESCGTGHRTRSVMLRNQLAVFNESFQLNCGLYDGVRIVVFAGGVSVGEVVVSASRHEGICTFMLVSSPGCDTAQPCGKITVEIHRRIMFDPQKNCSSTTRGNTANYRLYGTMLTRNDLDGELTKNLRLSLWAYCRQSLHTLDVIASSAYEAKRYLKKLGSPPECYEVRVSLKHWRQKSSRWDSSQATHSTDTTMHLTGGRNKAPRGASSKPREVYAIIHSGLNHHRTNPFRVDASGAAQFNHPVVLSDVVPERDEVLVNVIGKGFPGTDEMDLGVVVFPFRDLKIREAKRLTVPLVRNAATSHAHFEGVLQLEILAVNFTSKSLCSVDAELRRSHLRKMLYHYAPHQLHRVECFLADSAQGDAQVLNALGAVRGRVEIERAPMDVCVVSLIDFVHSSAVYVRVYLNGTSILCTGKVSGYGTVAFNKKKNKAATTVMLDDAQHAKMRFEVMESRYMSSKVICTAHMSLRNLVASHENTCVLHLFDSHFNEAGRLHVTLKSSAFV</sequence>
<evidence type="ECO:0000313" key="3">
    <source>
        <dbReference type="Proteomes" id="UP000009027"/>
    </source>
</evidence>
<dbReference type="EMBL" id="CAEX01003711">
    <property type="protein sequence ID" value="CCD19569.1"/>
    <property type="molecule type" value="Genomic_DNA"/>
</dbReference>
<dbReference type="AlphaFoldDB" id="F9WPU2"/>
<dbReference type="InterPro" id="IPR035892">
    <property type="entry name" value="C2_domain_sf"/>
</dbReference>
<evidence type="ECO:0000256" key="1">
    <source>
        <dbReference type="SAM" id="MobiDB-lite"/>
    </source>
</evidence>